<dbReference type="InterPro" id="IPR018149">
    <property type="entry name" value="Lys-tRNA-synth_II_C"/>
</dbReference>
<dbReference type="EMBL" id="QNTT01000032">
    <property type="protein sequence ID" value="RBA33654.1"/>
    <property type="molecule type" value="Genomic_DNA"/>
</dbReference>
<dbReference type="HAMAP" id="MF_00252">
    <property type="entry name" value="Lys_tRNA_synth_class2"/>
    <property type="match status" value="1"/>
</dbReference>
<dbReference type="GO" id="GO:0005524">
    <property type="term" value="F:ATP binding"/>
    <property type="evidence" value="ECO:0007669"/>
    <property type="project" value="UniProtKB-UniRule"/>
</dbReference>
<dbReference type="SUPFAM" id="SSF50249">
    <property type="entry name" value="Nucleic acid-binding proteins"/>
    <property type="match status" value="1"/>
</dbReference>
<proteinExistence type="inferred from homology"/>
<protein>
    <recommendedName>
        <fullName evidence="7">Lysine--tRNA ligase</fullName>
        <ecNumber evidence="7">6.1.1.6</ecNumber>
    </recommendedName>
    <alternativeName>
        <fullName evidence="7">Lysyl-tRNA synthetase</fullName>
        <shortName evidence="7">LysRS</shortName>
    </alternativeName>
</protein>
<dbReference type="AlphaFoldDB" id="A0A365P989"/>
<evidence type="ECO:0000259" key="9">
    <source>
        <dbReference type="PROSITE" id="PS50862"/>
    </source>
</evidence>
<dbReference type="InterPro" id="IPR012340">
    <property type="entry name" value="NA-bd_OB-fold"/>
</dbReference>
<evidence type="ECO:0000313" key="10">
    <source>
        <dbReference type="EMBL" id="RBA33654.1"/>
    </source>
</evidence>
<accession>A0A365P989</accession>
<keyword evidence="7" id="KW-0648">Protein biosynthesis</keyword>
<dbReference type="InterPro" id="IPR045864">
    <property type="entry name" value="aa-tRNA-synth_II/BPL/LPL"/>
</dbReference>
<dbReference type="CDD" id="cd04322">
    <property type="entry name" value="LysRS_N"/>
    <property type="match status" value="1"/>
</dbReference>
<feature type="domain" description="Aminoacyl-transfer RNA synthetases class-II family profile" evidence="9">
    <location>
        <begin position="213"/>
        <end position="540"/>
    </location>
</feature>
<evidence type="ECO:0000256" key="6">
    <source>
        <dbReference type="ARBA" id="ARBA00023146"/>
    </source>
</evidence>
<dbReference type="GO" id="GO:0000049">
    <property type="term" value="F:tRNA binding"/>
    <property type="evidence" value="ECO:0007669"/>
    <property type="project" value="TreeGrafter"/>
</dbReference>
<comment type="caution">
    <text evidence="10">The sequence shown here is derived from an EMBL/GenBank/DDBJ whole genome shotgun (WGS) entry which is preliminary data.</text>
</comment>
<dbReference type="GO" id="GO:0006430">
    <property type="term" value="P:lysyl-tRNA aminoacylation"/>
    <property type="evidence" value="ECO:0007669"/>
    <property type="project" value="UniProtKB-UniRule"/>
</dbReference>
<sequence length="544" mass="60115">MTDSTPAAPGAATGEPADDTPEQLRIRRDKRQRILDSGAQAYPVEVPRTHGLAEITSDPRFTALEPGEETDARVSVAGRVLFIRNTGKLCFVRLQDGLDPSADLSAPVAEGEVGPLTPQLQVMLSLAAVGQERLDAWKQDVDLGDHVSVTGRVVRSKRGELSVMADSWVLAAKSLRPLPVAHKELSEDTRVRQRYTDLIMRDAARRNAVTRIKVVRALRDALEKRGFLEVETPMLQTLHGGAAARPFITHSNALDLDLYLRIAPELFLKRCVVGGIERVFEINRNFRNEGVDSSHSPEFAMLETYQAYGDYDTSATMIREVIQEVAHAVFGSTTVTLADGTEYDLGGQWREMRMYPSLNEALRAKHPGVVGDDDEDPVTVDSTVDELTELAGKVGLEVPSGQGWLHGKLVEELWEHLCGDQLDGPVFVRDFPVETSPLTRDHRTDRGVTEKWDLYVRGFELATGYSELVDPVIQRQRFEDQARLAAAGDDEAMVLDEEFLAAMEQGMPPTTGLGMGIDRLLMALTGLGIRETILFPMVKPLPRD</sequence>
<dbReference type="PANTHER" id="PTHR42918:SF15">
    <property type="entry name" value="LYSINE--TRNA LIGASE, CHLOROPLASTIC_MITOCHONDRIAL"/>
    <property type="match status" value="1"/>
</dbReference>
<dbReference type="Gene3D" id="3.30.930.10">
    <property type="entry name" value="Bira Bifunctional Protein, Domain 2"/>
    <property type="match status" value="1"/>
</dbReference>
<dbReference type="EC" id="6.1.1.6" evidence="7"/>
<comment type="similarity">
    <text evidence="7">Belongs to the class-II aminoacyl-tRNA synthetase family.</text>
</comment>
<feature type="region of interest" description="Disordered" evidence="8">
    <location>
        <begin position="1"/>
        <end position="24"/>
    </location>
</feature>
<reference evidence="10 11" key="1">
    <citation type="submission" date="2018-06" db="EMBL/GenBank/DDBJ databases">
        <title>Whole genome sequencing of four bacterial strains from South Shetland trench revealing bio-synthetic gene clusters.</title>
        <authorList>
            <person name="Abdel-Mageed W.M."/>
            <person name="Lehri B."/>
            <person name="Jarmusch S.A."/>
            <person name="Miranda K."/>
            <person name="Goodfellow M."/>
            <person name="Jaspars M."/>
            <person name="Karlyshev A.V."/>
        </authorList>
    </citation>
    <scope>NUCLEOTIDE SEQUENCE [LARGE SCALE GENOMIC DNA]</scope>
    <source>
        <strain evidence="10 11">SST1</strain>
    </source>
</reference>
<dbReference type="Pfam" id="PF00152">
    <property type="entry name" value="tRNA-synt_2"/>
    <property type="match status" value="1"/>
</dbReference>
<evidence type="ECO:0000256" key="3">
    <source>
        <dbReference type="ARBA" id="ARBA00022741"/>
    </source>
</evidence>
<gene>
    <name evidence="7 10" type="primary">lysS</name>
    <name evidence="10" type="ORF">DQ226_11915</name>
</gene>
<dbReference type="InterPro" id="IPR006195">
    <property type="entry name" value="aa-tRNA-synth_II"/>
</dbReference>
<dbReference type="InterPro" id="IPR044136">
    <property type="entry name" value="Lys-tRNA-ligase_II_N"/>
</dbReference>
<evidence type="ECO:0000256" key="4">
    <source>
        <dbReference type="ARBA" id="ARBA00022840"/>
    </source>
</evidence>
<feature type="binding site" evidence="7">
    <location>
        <position position="453"/>
    </location>
    <ligand>
        <name>Mg(2+)</name>
        <dbReference type="ChEBI" id="CHEBI:18420"/>
        <label>1</label>
    </ligand>
</feature>
<dbReference type="GO" id="GO:0000287">
    <property type="term" value="F:magnesium ion binding"/>
    <property type="evidence" value="ECO:0007669"/>
    <property type="project" value="UniProtKB-UniRule"/>
</dbReference>
<dbReference type="SUPFAM" id="SSF55681">
    <property type="entry name" value="Class II aaRS and biotin synthetases"/>
    <property type="match status" value="1"/>
</dbReference>
<dbReference type="NCBIfam" id="NF001756">
    <property type="entry name" value="PRK00484.1"/>
    <property type="match status" value="1"/>
</dbReference>
<keyword evidence="3 7" id="KW-0547">Nucleotide-binding</keyword>
<keyword evidence="1 7" id="KW-0436">Ligase</keyword>
<feature type="compositionally biased region" description="Low complexity" evidence="8">
    <location>
        <begin position="1"/>
        <end position="15"/>
    </location>
</feature>
<organism evidence="10 11">
    <name type="scientific">Dietzia maris</name>
    <dbReference type="NCBI Taxonomy" id="37915"/>
    <lineage>
        <taxon>Bacteria</taxon>
        <taxon>Bacillati</taxon>
        <taxon>Actinomycetota</taxon>
        <taxon>Actinomycetes</taxon>
        <taxon>Mycobacteriales</taxon>
        <taxon>Dietziaceae</taxon>
        <taxon>Dietzia</taxon>
    </lineage>
</organism>
<dbReference type="PRINTS" id="PR00982">
    <property type="entry name" value="TRNASYNTHLYS"/>
</dbReference>
<comment type="subcellular location">
    <subcellularLocation>
        <location evidence="7">Cytoplasm</location>
    </subcellularLocation>
</comment>
<comment type="cofactor">
    <cofactor evidence="7">
        <name>Mg(2+)</name>
        <dbReference type="ChEBI" id="CHEBI:18420"/>
    </cofactor>
    <text evidence="7">Binds 3 Mg(2+) ions per subunit.</text>
</comment>
<dbReference type="Proteomes" id="UP000252187">
    <property type="component" value="Unassembled WGS sequence"/>
</dbReference>
<name>A0A365P989_9ACTN</name>
<dbReference type="PROSITE" id="PS50862">
    <property type="entry name" value="AA_TRNA_LIGASE_II"/>
    <property type="match status" value="1"/>
</dbReference>
<dbReference type="NCBIfam" id="TIGR00499">
    <property type="entry name" value="lysS_bact"/>
    <property type="match status" value="1"/>
</dbReference>
<dbReference type="InterPro" id="IPR002313">
    <property type="entry name" value="Lys-tRNA-ligase_II"/>
</dbReference>
<evidence type="ECO:0000256" key="8">
    <source>
        <dbReference type="SAM" id="MobiDB-lite"/>
    </source>
</evidence>
<evidence type="ECO:0000256" key="5">
    <source>
        <dbReference type="ARBA" id="ARBA00022842"/>
    </source>
</evidence>
<evidence type="ECO:0000256" key="2">
    <source>
        <dbReference type="ARBA" id="ARBA00022723"/>
    </source>
</evidence>
<keyword evidence="5 7" id="KW-0460">Magnesium</keyword>
<dbReference type="GO" id="GO:0004824">
    <property type="term" value="F:lysine-tRNA ligase activity"/>
    <property type="evidence" value="ECO:0007669"/>
    <property type="project" value="UniProtKB-UniRule"/>
</dbReference>
<comment type="catalytic activity">
    <reaction evidence="7">
        <text>tRNA(Lys) + L-lysine + ATP = L-lysyl-tRNA(Lys) + AMP + diphosphate</text>
        <dbReference type="Rhea" id="RHEA:20792"/>
        <dbReference type="Rhea" id="RHEA-COMP:9696"/>
        <dbReference type="Rhea" id="RHEA-COMP:9697"/>
        <dbReference type="ChEBI" id="CHEBI:30616"/>
        <dbReference type="ChEBI" id="CHEBI:32551"/>
        <dbReference type="ChEBI" id="CHEBI:33019"/>
        <dbReference type="ChEBI" id="CHEBI:78442"/>
        <dbReference type="ChEBI" id="CHEBI:78529"/>
        <dbReference type="ChEBI" id="CHEBI:456215"/>
        <dbReference type="EC" id="6.1.1.6"/>
    </reaction>
</comment>
<evidence type="ECO:0000256" key="7">
    <source>
        <dbReference type="HAMAP-Rule" id="MF_00252"/>
    </source>
</evidence>
<dbReference type="Gene3D" id="2.40.50.140">
    <property type="entry name" value="Nucleic acid-binding proteins"/>
    <property type="match status" value="1"/>
</dbReference>
<keyword evidence="7" id="KW-0963">Cytoplasm</keyword>
<feature type="binding site" evidence="7">
    <location>
        <position position="460"/>
    </location>
    <ligand>
        <name>Mg(2+)</name>
        <dbReference type="ChEBI" id="CHEBI:18420"/>
        <label>2</label>
    </ligand>
</feature>
<keyword evidence="2 7" id="KW-0479">Metal-binding</keyword>
<dbReference type="PANTHER" id="PTHR42918">
    <property type="entry name" value="LYSYL-TRNA SYNTHETASE"/>
    <property type="match status" value="1"/>
</dbReference>
<evidence type="ECO:0000313" key="11">
    <source>
        <dbReference type="Proteomes" id="UP000252187"/>
    </source>
</evidence>
<comment type="subunit">
    <text evidence="7">Homodimer.</text>
</comment>
<evidence type="ECO:0000256" key="1">
    <source>
        <dbReference type="ARBA" id="ARBA00022598"/>
    </source>
</evidence>
<dbReference type="InterPro" id="IPR004364">
    <property type="entry name" value="Aa-tRNA-synt_II"/>
</dbReference>
<feature type="binding site" evidence="7">
    <location>
        <position position="460"/>
    </location>
    <ligand>
        <name>Mg(2+)</name>
        <dbReference type="ChEBI" id="CHEBI:18420"/>
        <label>1</label>
    </ligand>
</feature>
<keyword evidence="4 7" id="KW-0067">ATP-binding</keyword>
<keyword evidence="6 7" id="KW-0030">Aminoacyl-tRNA synthetase</keyword>
<dbReference type="GO" id="GO:0005829">
    <property type="term" value="C:cytosol"/>
    <property type="evidence" value="ECO:0007669"/>
    <property type="project" value="TreeGrafter"/>
</dbReference>